<keyword evidence="6" id="KW-0798">TonB box</keyword>
<gene>
    <name evidence="10" type="ORF">MGWOODY_Smn3715</name>
</gene>
<keyword evidence="5" id="KW-0408">Iron</keyword>
<proteinExistence type="predicted"/>
<dbReference type="NCBIfam" id="TIGR01782">
    <property type="entry name" value="TonB-Xanth-Caul"/>
    <property type="match status" value="1"/>
</dbReference>
<evidence type="ECO:0000256" key="7">
    <source>
        <dbReference type="ARBA" id="ARBA00023136"/>
    </source>
</evidence>
<evidence type="ECO:0000256" key="5">
    <source>
        <dbReference type="ARBA" id="ARBA00023004"/>
    </source>
</evidence>
<dbReference type="GO" id="GO:0009279">
    <property type="term" value="C:cell outer membrane"/>
    <property type="evidence" value="ECO:0007669"/>
    <property type="project" value="UniProtKB-SubCell"/>
</dbReference>
<protein>
    <submittedName>
        <fullName evidence="10">TonB-dependent receptor</fullName>
    </submittedName>
</protein>
<dbReference type="SUPFAM" id="SSF56935">
    <property type="entry name" value="Porins"/>
    <property type="match status" value="1"/>
</dbReference>
<dbReference type="PANTHER" id="PTHR40980:SF4">
    <property type="entry name" value="TONB-DEPENDENT RECEPTOR-LIKE BETA-BARREL DOMAIN-CONTAINING PROTEIN"/>
    <property type="match status" value="1"/>
</dbReference>
<evidence type="ECO:0000256" key="1">
    <source>
        <dbReference type="ARBA" id="ARBA00004571"/>
    </source>
</evidence>
<dbReference type="InterPro" id="IPR010104">
    <property type="entry name" value="TonB_rcpt_bac"/>
</dbReference>
<keyword evidence="3" id="KW-0410">Iron transport</keyword>
<dbReference type="Gene3D" id="3.55.50.30">
    <property type="match status" value="1"/>
</dbReference>
<evidence type="ECO:0000256" key="3">
    <source>
        <dbReference type="ARBA" id="ARBA00022496"/>
    </source>
</evidence>
<comment type="subcellular location">
    <subcellularLocation>
        <location evidence="1">Cell outer membrane</location>
        <topology evidence="1">Multi-pass membrane protein</topology>
    </subcellularLocation>
</comment>
<evidence type="ECO:0000256" key="8">
    <source>
        <dbReference type="ARBA" id="ARBA00023237"/>
    </source>
</evidence>
<evidence type="ECO:0000256" key="6">
    <source>
        <dbReference type="ARBA" id="ARBA00023077"/>
    </source>
</evidence>
<dbReference type="CDD" id="cd01347">
    <property type="entry name" value="ligand_gated_channel"/>
    <property type="match status" value="1"/>
</dbReference>
<feature type="domain" description="Secretin/TonB short N-terminal" evidence="9">
    <location>
        <begin position="48"/>
        <end position="99"/>
    </location>
</feature>
<dbReference type="GO" id="GO:0006826">
    <property type="term" value="P:iron ion transport"/>
    <property type="evidence" value="ECO:0007669"/>
    <property type="project" value="UniProtKB-KW"/>
</dbReference>
<dbReference type="SMART" id="SM00965">
    <property type="entry name" value="STN"/>
    <property type="match status" value="1"/>
</dbReference>
<evidence type="ECO:0000256" key="4">
    <source>
        <dbReference type="ARBA" id="ARBA00022692"/>
    </source>
</evidence>
<keyword evidence="8" id="KW-0998">Cell outer membrane</keyword>
<keyword evidence="7" id="KW-0472">Membrane</keyword>
<accession>A0A160TJ20</accession>
<organism evidence="10">
    <name type="scientific">hydrothermal vent metagenome</name>
    <dbReference type="NCBI Taxonomy" id="652676"/>
    <lineage>
        <taxon>unclassified sequences</taxon>
        <taxon>metagenomes</taxon>
        <taxon>ecological metagenomes</taxon>
    </lineage>
</organism>
<dbReference type="Pfam" id="PF00593">
    <property type="entry name" value="TonB_dep_Rec_b-barrel"/>
    <property type="match status" value="1"/>
</dbReference>
<dbReference type="Gene3D" id="2.170.130.10">
    <property type="entry name" value="TonB-dependent receptor, plug domain"/>
    <property type="match status" value="1"/>
</dbReference>
<dbReference type="PANTHER" id="PTHR40980">
    <property type="entry name" value="PLUG DOMAIN-CONTAINING PROTEIN"/>
    <property type="match status" value="1"/>
</dbReference>
<dbReference type="EMBL" id="CZQE01000151">
    <property type="protein sequence ID" value="CUS44443.1"/>
    <property type="molecule type" value="Genomic_DNA"/>
</dbReference>
<keyword evidence="2" id="KW-0813">Transport</keyword>
<keyword evidence="10" id="KW-0675">Receptor</keyword>
<sequence>MLLSGIALAPASACLAAPVAAASRTIALDIPASDLAAALNEVGRQAGIQISFPFDRASGHHVVPLKGRMTPLDAVRRLIAGTTLAVREAGEGHILLTAGEQRTNAAASTNDEATTDGDIVVTGFRLATRRALDTKRKSGQIIDAISQDEVSQLPDVNIVEAARRIPGISVMTDRDSSRGHDNYQYVTIRGLDSRYNLVTVDGAQIASADSSYRGAQLAMLPASLVSEIQAIKTVTSQYDPHALGGQLNLVTKSAFDTGTSLTAQAMGGWTSQTGKVVPDRNANIRADATGSILFGANHEFGLVVSGEYQQLHASALANLPGDTAGAGWTYYTAAGAATGDIANSTGRAVPVRVQDYAFDEKRERYSVNAKLEYRPNDRFGVSIFGGYYHELSDEDRYEALALPSSSYTPGATADTGRLNTGNYQLGLVAQPEKRRTWQVNGNAHYDFSDKLKLTAGASNSQAHYNEDRWMYKWNTGMVITATSAATSNLPAYGYSYQNANGQPTITLNDPVAAAKAANYGPRYWRDIVYDIDNRVRGLHGELSWNFGANDRGLGIQAGVNQTLTHVESLLNYREWFAKDAASAALIGNLDQYSQSTVLTPLSAPGINFYLIDAAKAKAVLLNHPEWFRQSTARVADGNNAFYELRESITAGYGQLRWQSDAVNLQAGLRYDSTSVGVTTHLNGGSALVSRQRNYAYALPSAVATWNVTSAVKLRGGISETIGRPDYGQYGATTTMSLDLSSTLTPLTINQGNPDLKPRRSWNYDLSGEWYLGAGGLLSAALFYKDIHDEIFTKSTVGTGVYTDGVTYGATITQPVNASRAAVKGAEIQIVKDRLDFLPGPLANLGVSLNATWLDGHFDFISTNGASRRIGALFNQPNHIYNATLFYVDGPFSLRAAFNRIGASPVSVDSQFSWRDIWADSRDQLDLHASYNVTPWLQAVGQVQNVTNTAFEAHLGQNRELLQTRYPVGRTVWFGLVFKPGDRK</sequence>
<dbReference type="Pfam" id="PF07715">
    <property type="entry name" value="Plug"/>
    <property type="match status" value="1"/>
</dbReference>
<dbReference type="AlphaFoldDB" id="A0A160TJ20"/>
<evidence type="ECO:0000256" key="2">
    <source>
        <dbReference type="ARBA" id="ARBA00022448"/>
    </source>
</evidence>
<dbReference type="PROSITE" id="PS52016">
    <property type="entry name" value="TONB_DEPENDENT_REC_3"/>
    <property type="match status" value="1"/>
</dbReference>
<name>A0A160TJ20_9ZZZZ</name>
<dbReference type="InterPro" id="IPR012910">
    <property type="entry name" value="Plug_dom"/>
</dbReference>
<dbReference type="Gene3D" id="2.40.170.20">
    <property type="entry name" value="TonB-dependent receptor, beta-barrel domain"/>
    <property type="match status" value="1"/>
</dbReference>
<dbReference type="InterPro" id="IPR011662">
    <property type="entry name" value="Secretin/TonB_short_N"/>
</dbReference>
<dbReference type="InterPro" id="IPR037066">
    <property type="entry name" value="Plug_dom_sf"/>
</dbReference>
<dbReference type="InterPro" id="IPR036942">
    <property type="entry name" value="Beta-barrel_TonB_sf"/>
</dbReference>
<evidence type="ECO:0000259" key="9">
    <source>
        <dbReference type="SMART" id="SM00965"/>
    </source>
</evidence>
<evidence type="ECO:0000313" key="10">
    <source>
        <dbReference type="EMBL" id="CUS44443.1"/>
    </source>
</evidence>
<keyword evidence="4" id="KW-0812">Transmembrane</keyword>
<keyword evidence="3" id="KW-0406">Ion transport</keyword>
<reference evidence="10" key="1">
    <citation type="submission" date="2015-10" db="EMBL/GenBank/DDBJ databases">
        <authorList>
            <person name="Gilbert D.G."/>
        </authorList>
    </citation>
    <scope>NUCLEOTIDE SEQUENCE</scope>
</reference>
<dbReference type="InterPro" id="IPR000531">
    <property type="entry name" value="Beta-barrel_TonB"/>
</dbReference>
<dbReference type="InterPro" id="IPR039426">
    <property type="entry name" value="TonB-dep_rcpt-like"/>
</dbReference>